<evidence type="ECO:0000256" key="1">
    <source>
        <dbReference type="ARBA" id="ARBA00022912"/>
    </source>
</evidence>
<evidence type="ECO:0000256" key="3">
    <source>
        <dbReference type="SAM" id="Phobius"/>
    </source>
</evidence>
<keyword evidence="3" id="KW-1133">Transmembrane helix</keyword>
<evidence type="ECO:0000259" key="5">
    <source>
        <dbReference type="PROSITE" id="PS50853"/>
    </source>
</evidence>
<dbReference type="InterPro" id="IPR050348">
    <property type="entry name" value="Protein-Tyr_Phosphatase"/>
</dbReference>
<dbReference type="SUPFAM" id="SSF56281">
    <property type="entry name" value="Metallo-hydrolase/oxidoreductase"/>
    <property type="match status" value="1"/>
</dbReference>
<dbReference type="InterPro" id="IPR036866">
    <property type="entry name" value="RibonucZ/Hydroxyglut_hydro"/>
</dbReference>
<reference evidence="6 7" key="1">
    <citation type="journal article" date="2022" name="Front. Cell. Infect. Microbiol.">
        <title>The Genomes of Two Strains of Taenia crassiceps the Animal Model for the Study of Human Cysticercosis.</title>
        <authorList>
            <person name="Bobes R.J."/>
            <person name="Estrada K."/>
            <person name="Rios-Valencia D.G."/>
            <person name="Calderon-Gallegos A."/>
            <person name="de la Torre P."/>
            <person name="Carrero J.C."/>
            <person name="Sanchez-Flores A."/>
            <person name="Laclette J.P."/>
        </authorList>
    </citation>
    <scope>NUCLEOTIDE SEQUENCE [LARGE SCALE GENOMIC DNA]</scope>
    <source>
        <strain evidence="6">WFUcys</strain>
    </source>
</reference>
<dbReference type="EMBL" id="JAKROA010000005">
    <property type="protein sequence ID" value="KAL5107083.1"/>
    <property type="molecule type" value="Genomic_DNA"/>
</dbReference>
<dbReference type="SUPFAM" id="SSF52799">
    <property type="entry name" value="(Phosphotyrosine protein) phosphatases II"/>
    <property type="match status" value="1"/>
</dbReference>
<gene>
    <name evidence="6" type="ORF">TcWFU_008722</name>
</gene>
<dbReference type="Gene3D" id="3.60.15.10">
    <property type="entry name" value="Ribonuclease Z/Hydroxyacylglutathione hydrolase-like"/>
    <property type="match status" value="1"/>
</dbReference>
<comment type="catalytic activity">
    <reaction evidence="2">
        <text>O-phospho-L-tyrosyl-[protein] + H2O = L-tyrosyl-[protein] + phosphate</text>
        <dbReference type="Rhea" id="RHEA:10684"/>
        <dbReference type="Rhea" id="RHEA-COMP:10136"/>
        <dbReference type="Rhea" id="RHEA-COMP:20101"/>
        <dbReference type="ChEBI" id="CHEBI:15377"/>
        <dbReference type="ChEBI" id="CHEBI:43474"/>
        <dbReference type="ChEBI" id="CHEBI:46858"/>
        <dbReference type="ChEBI" id="CHEBI:61978"/>
        <dbReference type="EC" id="3.1.3.48"/>
    </reaction>
</comment>
<keyword evidence="7" id="KW-1185">Reference proteome</keyword>
<keyword evidence="3" id="KW-0472">Membrane</keyword>
<name>A0ABR4QBY9_9CEST</name>
<feature type="domain" description="Fibronectin type-III" evidence="5">
    <location>
        <begin position="430"/>
        <end position="522"/>
    </location>
</feature>
<dbReference type="Gene3D" id="2.60.40.10">
    <property type="entry name" value="Immunoglobulins"/>
    <property type="match status" value="2"/>
</dbReference>
<feature type="domain" description="Tyrosine-protein phosphatase" evidence="4">
    <location>
        <begin position="640"/>
        <end position="855"/>
    </location>
</feature>
<dbReference type="SUPFAM" id="SSF49265">
    <property type="entry name" value="Fibronectin type III"/>
    <property type="match status" value="1"/>
</dbReference>
<evidence type="ECO:0000256" key="2">
    <source>
        <dbReference type="ARBA" id="ARBA00051722"/>
    </source>
</evidence>
<evidence type="ECO:0000313" key="6">
    <source>
        <dbReference type="EMBL" id="KAL5107083.1"/>
    </source>
</evidence>
<organism evidence="6 7">
    <name type="scientific">Taenia crassiceps</name>
    <dbReference type="NCBI Taxonomy" id="6207"/>
    <lineage>
        <taxon>Eukaryota</taxon>
        <taxon>Metazoa</taxon>
        <taxon>Spiralia</taxon>
        <taxon>Lophotrochozoa</taxon>
        <taxon>Platyhelminthes</taxon>
        <taxon>Cestoda</taxon>
        <taxon>Eucestoda</taxon>
        <taxon>Cyclophyllidea</taxon>
        <taxon>Taeniidae</taxon>
        <taxon>Taenia</taxon>
    </lineage>
</organism>
<dbReference type="PANTHER" id="PTHR19134">
    <property type="entry name" value="RECEPTOR-TYPE TYROSINE-PROTEIN PHOSPHATASE"/>
    <property type="match status" value="1"/>
</dbReference>
<dbReference type="PROSITE" id="PS50853">
    <property type="entry name" value="FN3"/>
    <property type="match status" value="2"/>
</dbReference>
<dbReference type="Proteomes" id="UP001651158">
    <property type="component" value="Unassembled WGS sequence"/>
</dbReference>
<protein>
    <submittedName>
        <fullName evidence="6">Receptor-type tyrosine-protein phosphatase C</fullName>
    </submittedName>
</protein>
<dbReference type="PRINTS" id="PR00700">
    <property type="entry name" value="PRTYPHPHTASE"/>
</dbReference>
<evidence type="ECO:0000259" key="4">
    <source>
        <dbReference type="PROSITE" id="PS50055"/>
    </source>
</evidence>
<keyword evidence="1" id="KW-0904">Protein phosphatase</keyword>
<sequence>MSRGYPVEGFHVYGWSTSGFETAIGVRKDRMFFMFDVGIAPACHGHIDHIGAICQHMRKRELNRLPPAVYYLLPQLVEPVRALCCTFSQLQGEEMDALLNPRLVEMLPGSTVELSSRWSVECFPTDHVVQSQGYILFQKNLQTGVRTPEIAYTGDTRFTIFTEPAHRDILRVKLLISEATYLDDNLRIKNNAEKYGHICIRQYADNASLFEGVGALFLIHFSNRYPVSVRFSRSRLNKVELEGFLTRCQWPHIGARHKTEFQFACANAAALYNGELARDCLLLTPDWVKSFKVFLPSNSVNACHRTRLQWVSGTTFQKVSSDYQRILRVITPEVPANLKVTNRTNKSIRVEWDLPSDVLSRSYNYIVYATLAEQTEGSNGSCFTVNTNGCNATNLSANTAYELVAIACFDQTNLCSNYTDPLLNYTKPGIPQNLRVKNKSAEGLMLTWSEPIPNTTNFSRYHVVVADGEAVFLTKSINTSEFNLSYSELPACRTVNFSVRICTRKADCGAFERLLVAPLPCDDTGLLKILLGIFIPLIIITLLVLLFVFRKRIPFLRDLFQKKPRGKDVNLTLFPIKYYTPFGAKSLSNVPPPIAIESFADSLQYLDEGHGFQTLSQSLALLTVLEVEEKYRLTKVAALQNGSRNRYGDMVPYDQSLVLVGRPWSAVLKDQEPRITVGEVEKGYINASYIRRSEYNSRGEALVSPFTTLPEYIAAQSPLESTVADFLTMVCEQRCPLIIMLSQCKEGGKAKCAQYWPDGVVQTFDSKKCSVEVRKESEESIGSVVRRQLRIHPSSEALPWSVTQLQFTGWPDYGVPSMESFYSLIAMQNSLLGMRRAGTECGPTVVHCSDGTGQTESAECEHRWHCFGNAKVACQHGTHLDSIAIPLPLHWLLPQPREPWCTASGLRPNPFSTNSADEIPELCGPPSVQRSGIYRLQESHGASSVGRSSSCTTSATTKQDLITPSGLKVGHIFLSGRKGRIKKVSSISLQLPKWTLFLPN</sequence>
<dbReference type="SMART" id="SM00060">
    <property type="entry name" value="FN3"/>
    <property type="match status" value="2"/>
</dbReference>
<dbReference type="CDD" id="cd00047">
    <property type="entry name" value="PTPc"/>
    <property type="match status" value="1"/>
</dbReference>
<evidence type="ECO:0000313" key="7">
    <source>
        <dbReference type="Proteomes" id="UP001651158"/>
    </source>
</evidence>
<keyword evidence="6" id="KW-0675">Receptor</keyword>
<dbReference type="SMART" id="SM00194">
    <property type="entry name" value="PTPc"/>
    <property type="match status" value="1"/>
</dbReference>
<dbReference type="InterPro" id="IPR000242">
    <property type="entry name" value="PTP_cat"/>
</dbReference>
<dbReference type="InterPro" id="IPR003961">
    <property type="entry name" value="FN3_dom"/>
</dbReference>
<keyword evidence="3" id="KW-0812">Transmembrane</keyword>
<dbReference type="Gene3D" id="3.90.190.10">
    <property type="entry name" value="Protein tyrosine phosphatase superfamily"/>
    <property type="match status" value="1"/>
</dbReference>
<feature type="domain" description="Fibronectin type-III" evidence="5">
    <location>
        <begin position="334"/>
        <end position="429"/>
    </location>
</feature>
<proteinExistence type="predicted"/>
<dbReference type="PANTHER" id="PTHR19134:SF553">
    <property type="entry name" value="TYROSINE-PROTEIN PHOSPHATASE 10D-RELATED"/>
    <property type="match status" value="1"/>
</dbReference>
<keyword evidence="1" id="KW-0378">Hydrolase</keyword>
<comment type="caution">
    <text evidence="6">The sequence shown here is derived from an EMBL/GenBank/DDBJ whole genome shotgun (WGS) entry which is preliminary data.</text>
</comment>
<dbReference type="InterPro" id="IPR013783">
    <property type="entry name" value="Ig-like_fold"/>
</dbReference>
<dbReference type="PROSITE" id="PS50055">
    <property type="entry name" value="TYR_PHOSPHATASE_PTP"/>
    <property type="match status" value="1"/>
</dbReference>
<dbReference type="CDD" id="cd00063">
    <property type="entry name" value="FN3"/>
    <property type="match status" value="2"/>
</dbReference>
<dbReference type="Pfam" id="PF00041">
    <property type="entry name" value="fn3"/>
    <property type="match status" value="1"/>
</dbReference>
<feature type="transmembrane region" description="Helical" evidence="3">
    <location>
        <begin position="529"/>
        <end position="549"/>
    </location>
</feature>
<dbReference type="InterPro" id="IPR029021">
    <property type="entry name" value="Prot-tyrosine_phosphatase-like"/>
</dbReference>
<dbReference type="Pfam" id="PF00102">
    <property type="entry name" value="Y_phosphatase"/>
    <property type="match status" value="1"/>
</dbReference>
<accession>A0ABR4QBY9</accession>
<dbReference type="InterPro" id="IPR036116">
    <property type="entry name" value="FN3_sf"/>
</dbReference>